<name>A0A5J5B761_9ASTE</name>
<dbReference type="EMBL" id="CM018038">
    <property type="protein sequence ID" value="KAA8538374.1"/>
    <property type="molecule type" value="Genomic_DNA"/>
</dbReference>
<accession>A0A5J5B761</accession>
<keyword evidence="2" id="KW-1185">Reference proteome</keyword>
<dbReference type="Proteomes" id="UP000325577">
    <property type="component" value="Linkage Group LG15"/>
</dbReference>
<dbReference type="AlphaFoldDB" id="A0A5J5B761"/>
<proteinExistence type="predicted"/>
<organism evidence="1 2">
    <name type="scientific">Nyssa sinensis</name>
    <dbReference type="NCBI Taxonomy" id="561372"/>
    <lineage>
        <taxon>Eukaryota</taxon>
        <taxon>Viridiplantae</taxon>
        <taxon>Streptophyta</taxon>
        <taxon>Embryophyta</taxon>
        <taxon>Tracheophyta</taxon>
        <taxon>Spermatophyta</taxon>
        <taxon>Magnoliopsida</taxon>
        <taxon>eudicotyledons</taxon>
        <taxon>Gunneridae</taxon>
        <taxon>Pentapetalae</taxon>
        <taxon>asterids</taxon>
        <taxon>Cornales</taxon>
        <taxon>Nyssaceae</taxon>
        <taxon>Nyssa</taxon>
    </lineage>
</organism>
<evidence type="ECO:0000313" key="1">
    <source>
        <dbReference type="EMBL" id="KAA8538374.1"/>
    </source>
</evidence>
<protein>
    <submittedName>
        <fullName evidence="1">Uncharacterized protein</fullName>
    </submittedName>
</protein>
<gene>
    <name evidence="1" type="ORF">F0562_028080</name>
</gene>
<evidence type="ECO:0000313" key="2">
    <source>
        <dbReference type="Proteomes" id="UP000325577"/>
    </source>
</evidence>
<sequence>MYRAGEVSAAAQLFSGIPEMGSEEPDEFTLNRAVVCCAGEAIVRSTNSTEKDLLRSSRSNHIAAFAVGTLTGPTVMTASSIAISP</sequence>
<reference evidence="1 2" key="1">
    <citation type="submission" date="2019-09" db="EMBL/GenBank/DDBJ databases">
        <title>A chromosome-level genome assembly of the Chinese tupelo Nyssa sinensis.</title>
        <authorList>
            <person name="Yang X."/>
            <person name="Kang M."/>
            <person name="Yang Y."/>
            <person name="Xiong H."/>
            <person name="Wang M."/>
            <person name="Zhang Z."/>
            <person name="Wang Z."/>
            <person name="Wu H."/>
            <person name="Ma T."/>
            <person name="Liu J."/>
            <person name="Xi Z."/>
        </authorList>
    </citation>
    <scope>NUCLEOTIDE SEQUENCE [LARGE SCALE GENOMIC DNA]</scope>
    <source>
        <strain evidence="1">J267</strain>
        <tissue evidence="1">Leaf</tissue>
    </source>
</reference>